<reference evidence="10" key="1">
    <citation type="submission" date="2018-08" db="EMBL/GenBank/DDBJ databases">
        <authorList>
            <person name="Grouzdev D.S."/>
            <person name="Krutkina M.S."/>
        </authorList>
    </citation>
    <scope>NUCLEOTIDE SEQUENCE [LARGE SCALE GENOMIC DNA]</scope>
    <source>
        <strain evidence="10">4-11</strain>
    </source>
</reference>
<dbReference type="PROSITE" id="PS50928">
    <property type="entry name" value="ABC_TM1"/>
    <property type="match status" value="1"/>
</dbReference>
<organism evidence="9 10">
    <name type="scientific">Sphaerochaeta halotolerans</name>
    <dbReference type="NCBI Taxonomy" id="2293840"/>
    <lineage>
        <taxon>Bacteria</taxon>
        <taxon>Pseudomonadati</taxon>
        <taxon>Spirochaetota</taxon>
        <taxon>Spirochaetia</taxon>
        <taxon>Spirochaetales</taxon>
        <taxon>Sphaerochaetaceae</taxon>
        <taxon>Sphaerochaeta</taxon>
    </lineage>
</organism>
<comment type="similarity">
    <text evidence="7">Belongs to the binding-protein-dependent transport system permease family.</text>
</comment>
<keyword evidence="4 7" id="KW-0812">Transmembrane</keyword>
<keyword evidence="5 7" id="KW-1133">Transmembrane helix</keyword>
<sequence length="274" mass="29859">MKRNFPLRRYFSNIHFAIGFYMVMTVVSLMILGFFYIPYDPNAIDIAHKLQGATTAHILGTDQLGRDIFSRVLVGTRVSLLIGILVVGFGVLIGTPLGALSGYFGGKTDEVIMKVIDTQMAFPGILLALMIIAVFGTSLQNTVLALGLMSIPRFTRIARSGFMKYRNAEFVQASRARGASHARILVLHILPNIVPELLVTASLGFASAVMSEAGLSYLGLGMQPPNPSFGKMLSEAQNYILQAWWYVLIPSVAISLLVMGFNLLGDGLQSINQQ</sequence>
<evidence type="ECO:0000313" key="10">
    <source>
        <dbReference type="Proteomes" id="UP000264002"/>
    </source>
</evidence>
<evidence type="ECO:0000259" key="8">
    <source>
        <dbReference type="PROSITE" id="PS50928"/>
    </source>
</evidence>
<dbReference type="AlphaFoldDB" id="A0A372MEV8"/>
<evidence type="ECO:0000256" key="3">
    <source>
        <dbReference type="ARBA" id="ARBA00022475"/>
    </source>
</evidence>
<dbReference type="Proteomes" id="UP000264002">
    <property type="component" value="Unassembled WGS sequence"/>
</dbReference>
<comment type="subcellular location">
    <subcellularLocation>
        <location evidence="1 7">Cell membrane</location>
        <topology evidence="1 7">Multi-pass membrane protein</topology>
    </subcellularLocation>
</comment>
<dbReference type="CDD" id="cd06261">
    <property type="entry name" value="TM_PBP2"/>
    <property type="match status" value="1"/>
</dbReference>
<dbReference type="InterPro" id="IPR035906">
    <property type="entry name" value="MetI-like_sf"/>
</dbReference>
<feature type="domain" description="ABC transmembrane type-1" evidence="8">
    <location>
        <begin position="76"/>
        <end position="265"/>
    </location>
</feature>
<dbReference type="EMBL" id="QUWK01000021">
    <property type="protein sequence ID" value="RFU93740.1"/>
    <property type="molecule type" value="Genomic_DNA"/>
</dbReference>
<evidence type="ECO:0000256" key="2">
    <source>
        <dbReference type="ARBA" id="ARBA00022448"/>
    </source>
</evidence>
<evidence type="ECO:0000256" key="6">
    <source>
        <dbReference type="ARBA" id="ARBA00023136"/>
    </source>
</evidence>
<dbReference type="GO" id="GO:0005886">
    <property type="term" value="C:plasma membrane"/>
    <property type="evidence" value="ECO:0007669"/>
    <property type="project" value="UniProtKB-SubCell"/>
</dbReference>
<keyword evidence="2 7" id="KW-0813">Transport</keyword>
<dbReference type="PANTHER" id="PTHR43386">
    <property type="entry name" value="OLIGOPEPTIDE TRANSPORT SYSTEM PERMEASE PROTEIN APPC"/>
    <property type="match status" value="1"/>
</dbReference>
<proteinExistence type="inferred from homology"/>
<keyword evidence="3" id="KW-1003">Cell membrane</keyword>
<accession>A0A372MEV8</accession>
<feature type="transmembrane region" description="Helical" evidence="7">
    <location>
        <begin position="14"/>
        <end position="39"/>
    </location>
</feature>
<comment type="caution">
    <text evidence="9">The sequence shown here is derived from an EMBL/GenBank/DDBJ whole genome shotgun (WGS) entry which is preliminary data.</text>
</comment>
<dbReference type="InterPro" id="IPR000515">
    <property type="entry name" value="MetI-like"/>
</dbReference>
<gene>
    <name evidence="9" type="ORF">DYP60_13300</name>
</gene>
<feature type="transmembrane region" description="Helical" evidence="7">
    <location>
        <begin position="243"/>
        <end position="264"/>
    </location>
</feature>
<feature type="transmembrane region" description="Helical" evidence="7">
    <location>
        <begin position="124"/>
        <end position="149"/>
    </location>
</feature>
<evidence type="ECO:0000256" key="7">
    <source>
        <dbReference type="RuleBase" id="RU363032"/>
    </source>
</evidence>
<dbReference type="SUPFAM" id="SSF161098">
    <property type="entry name" value="MetI-like"/>
    <property type="match status" value="1"/>
</dbReference>
<dbReference type="Pfam" id="PF00528">
    <property type="entry name" value="BPD_transp_1"/>
    <property type="match status" value="1"/>
</dbReference>
<dbReference type="PANTHER" id="PTHR43386:SF1">
    <property type="entry name" value="D,D-DIPEPTIDE TRANSPORT SYSTEM PERMEASE PROTEIN DDPC-RELATED"/>
    <property type="match status" value="1"/>
</dbReference>
<name>A0A372MEV8_9SPIR</name>
<feature type="transmembrane region" description="Helical" evidence="7">
    <location>
        <begin position="80"/>
        <end position="104"/>
    </location>
</feature>
<keyword evidence="6 7" id="KW-0472">Membrane</keyword>
<evidence type="ECO:0000256" key="5">
    <source>
        <dbReference type="ARBA" id="ARBA00022989"/>
    </source>
</evidence>
<reference evidence="9 10" key="2">
    <citation type="submission" date="2018-09" db="EMBL/GenBank/DDBJ databases">
        <title>Genome of Sphaerochaeta halotolerans strain 4-11.</title>
        <authorList>
            <person name="Nazina T.N."/>
            <person name="Sokolova D.S."/>
        </authorList>
    </citation>
    <scope>NUCLEOTIDE SEQUENCE [LARGE SCALE GENOMIC DNA]</scope>
    <source>
        <strain evidence="9 10">4-11</strain>
    </source>
</reference>
<dbReference type="InterPro" id="IPR050366">
    <property type="entry name" value="BP-dependent_transpt_permease"/>
</dbReference>
<dbReference type="OrthoDB" id="9783218at2"/>
<dbReference type="Gene3D" id="1.10.3720.10">
    <property type="entry name" value="MetI-like"/>
    <property type="match status" value="1"/>
</dbReference>
<evidence type="ECO:0000256" key="4">
    <source>
        <dbReference type="ARBA" id="ARBA00022692"/>
    </source>
</evidence>
<protein>
    <submittedName>
        <fullName evidence="9">ABC transporter permease</fullName>
    </submittedName>
</protein>
<keyword evidence="10" id="KW-1185">Reference proteome</keyword>
<dbReference type="RefSeq" id="WP_117331506.1">
    <property type="nucleotide sequence ID" value="NZ_QUWK01000021.1"/>
</dbReference>
<dbReference type="GO" id="GO:0055085">
    <property type="term" value="P:transmembrane transport"/>
    <property type="evidence" value="ECO:0007669"/>
    <property type="project" value="InterPro"/>
</dbReference>
<evidence type="ECO:0000256" key="1">
    <source>
        <dbReference type="ARBA" id="ARBA00004651"/>
    </source>
</evidence>
<evidence type="ECO:0000313" key="9">
    <source>
        <dbReference type="EMBL" id="RFU93740.1"/>
    </source>
</evidence>